<feature type="compositionally biased region" description="Gly residues" evidence="1">
    <location>
        <begin position="263"/>
        <end position="272"/>
    </location>
</feature>
<accession>A0ABQ6M3J0</accession>
<feature type="non-terminal residue" evidence="2">
    <location>
        <position position="272"/>
    </location>
</feature>
<name>A0ABQ6M3J0_9STRA</name>
<comment type="caution">
    <text evidence="2">The sequence shown here is derived from an EMBL/GenBank/DDBJ whole genome shotgun (WGS) entry which is preliminary data.</text>
</comment>
<organism evidence="2 3">
    <name type="scientific">Tetraparma gracilis</name>
    <dbReference type="NCBI Taxonomy" id="2962635"/>
    <lineage>
        <taxon>Eukaryota</taxon>
        <taxon>Sar</taxon>
        <taxon>Stramenopiles</taxon>
        <taxon>Ochrophyta</taxon>
        <taxon>Bolidophyceae</taxon>
        <taxon>Parmales</taxon>
        <taxon>Triparmaceae</taxon>
        <taxon>Tetraparma</taxon>
    </lineage>
</organism>
<keyword evidence="3" id="KW-1185">Reference proteome</keyword>
<feature type="region of interest" description="Disordered" evidence="1">
    <location>
        <begin position="229"/>
        <end position="272"/>
    </location>
</feature>
<gene>
    <name evidence="2" type="ORF">TeGR_g726</name>
</gene>
<sequence>MDDPEPDTEPYTPGRLASTSFSSTADAYLYPSYSSPPKPKPVFVPASVTVKVPPADEVFTKGTDAALAQSLGKASPRGGSPKGQARPEHQKSSSGGGALIFTQSEARSLQARVRGDRRQLHALKRLVAPDLKRVEGAFVELMTRVMVRGEAVGNADKALARSFEVFAGRAATSVSTTQFATKLSTLSMSWSSFAGDECLALALSLDLSGRGETVTLQDFKRFANSRCGPGAAAKGGASGLTSRADASEMDETYFDDEDDAEGEGGGGGGGNR</sequence>
<feature type="compositionally biased region" description="Acidic residues" evidence="1">
    <location>
        <begin position="247"/>
        <end position="262"/>
    </location>
</feature>
<proteinExistence type="predicted"/>
<dbReference type="EMBL" id="BRYB01002383">
    <property type="protein sequence ID" value="GMI18929.1"/>
    <property type="molecule type" value="Genomic_DNA"/>
</dbReference>
<evidence type="ECO:0000256" key="1">
    <source>
        <dbReference type="SAM" id="MobiDB-lite"/>
    </source>
</evidence>
<evidence type="ECO:0000313" key="3">
    <source>
        <dbReference type="Proteomes" id="UP001165060"/>
    </source>
</evidence>
<protein>
    <submittedName>
        <fullName evidence="2">Uncharacterized protein</fullName>
    </submittedName>
</protein>
<evidence type="ECO:0000313" key="2">
    <source>
        <dbReference type="EMBL" id="GMI18929.1"/>
    </source>
</evidence>
<feature type="region of interest" description="Disordered" evidence="1">
    <location>
        <begin position="61"/>
        <end position="98"/>
    </location>
</feature>
<dbReference type="Proteomes" id="UP001165060">
    <property type="component" value="Unassembled WGS sequence"/>
</dbReference>
<reference evidence="2 3" key="1">
    <citation type="journal article" date="2023" name="Commun. Biol.">
        <title>Genome analysis of Parmales, the sister group of diatoms, reveals the evolutionary specialization of diatoms from phago-mixotrophs to photoautotrophs.</title>
        <authorList>
            <person name="Ban H."/>
            <person name="Sato S."/>
            <person name="Yoshikawa S."/>
            <person name="Yamada K."/>
            <person name="Nakamura Y."/>
            <person name="Ichinomiya M."/>
            <person name="Sato N."/>
            <person name="Blanc-Mathieu R."/>
            <person name="Endo H."/>
            <person name="Kuwata A."/>
            <person name="Ogata H."/>
        </authorList>
    </citation>
    <scope>NUCLEOTIDE SEQUENCE [LARGE SCALE GENOMIC DNA]</scope>
</reference>